<evidence type="ECO:0000256" key="17">
    <source>
        <dbReference type="RuleBase" id="RU003403"/>
    </source>
</evidence>
<feature type="transmembrane region" description="Helical" evidence="17">
    <location>
        <begin position="30"/>
        <end position="47"/>
    </location>
</feature>
<keyword evidence="9 17" id="KW-1278">Translocase</keyword>
<feature type="transmembrane region" description="Helical" evidence="17">
    <location>
        <begin position="90"/>
        <end position="111"/>
    </location>
</feature>
<gene>
    <name evidence="19" type="primary">ND2</name>
</gene>
<evidence type="ECO:0000256" key="12">
    <source>
        <dbReference type="ARBA" id="ARBA00023027"/>
    </source>
</evidence>
<comment type="similarity">
    <text evidence="2 17">Belongs to the complex I subunit 2 family.</text>
</comment>
<evidence type="ECO:0000256" key="14">
    <source>
        <dbReference type="ARBA" id="ARBA00023128"/>
    </source>
</evidence>
<dbReference type="PRINTS" id="PR01436">
    <property type="entry name" value="NADHDHGNASE2"/>
</dbReference>
<evidence type="ECO:0000256" key="15">
    <source>
        <dbReference type="ARBA" id="ARBA00023136"/>
    </source>
</evidence>
<dbReference type="GO" id="GO:0006120">
    <property type="term" value="P:mitochondrial electron transport, NADH to ubiquinone"/>
    <property type="evidence" value="ECO:0007669"/>
    <property type="project" value="InterPro"/>
</dbReference>
<keyword evidence="5" id="KW-0813">Transport</keyword>
<evidence type="ECO:0000256" key="10">
    <source>
        <dbReference type="ARBA" id="ARBA00022982"/>
    </source>
</evidence>
<comment type="catalytic activity">
    <reaction evidence="16 17">
        <text>a ubiquinone + NADH + 5 H(+)(in) = a ubiquinol + NAD(+) + 4 H(+)(out)</text>
        <dbReference type="Rhea" id="RHEA:29091"/>
        <dbReference type="Rhea" id="RHEA-COMP:9565"/>
        <dbReference type="Rhea" id="RHEA-COMP:9566"/>
        <dbReference type="ChEBI" id="CHEBI:15378"/>
        <dbReference type="ChEBI" id="CHEBI:16389"/>
        <dbReference type="ChEBI" id="CHEBI:17976"/>
        <dbReference type="ChEBI" id="CHEBI:57540"/>
        <dbReference type="ChEBI" id="CHEBI:57945"/>
        <dbReference type="EC" id="7.1.1.2"/>
    </reaction>
</comment>
<reference evidence="19" key="1">
    <citation type="submission" date="2020-08" db="EMBL/GenBank/DDBJ databases">
        <title>DNAmark Project.</title>
        <authorList>
            <person name="Leerhoei F."/>
        </authorList>
    </citation>
    <scope>NUCLEOTIDE SEQUENCE</scope>
    <source>
        <strain evidence="19">DM687</strain>
    </source>
</reference>
<comment type="subcellular location">
    <subcellularLocation>
        <location evidence="1 17">Mitochondrion inner membrane</location>
        <topology evidence="1 17">Multi-pass membrane protein</topology>
    </subcellularLocation>
</comment>
<comment type="function">
    <text evidence="17">Core subunit of the mitochondrial membrane respiratory chain NADH dehydrogenase (Complex I) which catalyzes electron transfer from NADH through the respiratory chain, using ubiquinone as an electron acceptor. Essential for the catalytic activity and assembly of complex I.</text>
</comment>
<keyword evidence="15 17" id="KW-0472">Membrane</keyword>
<dbReference type="InterPro" id="IPR003917">
    <property type="entry name" value="NADH_UbQ_OxRdtase_chain2"/>
</dbReference>
<evidence type="ECO:0000256" key="9">
    <source>
        <dbReference type="ARBA" id="ARBA00022967"/>
    </source>
</evidence>
<dbReference type="Pfam" id="PF00361">
    <property type="entry name" value="Proton_antipo_M"/>
    <property type="match status" value="1"/>
</dbReference>
<evidence type="ECO:0000313" key="19">
    <source>
        <dbReference type="EMBL" id="QNV11849.1"/>
    </source>
</evidence>
<evidence type="ECO:0000256" key="7">
    <source>
        <dbReference type="ARBA" id="ARBA00022692"/>
    </source>
</evidence>
<keyword evidence="8 17" id="KW-0999">Mitochondrion inner membrane</keyword>
<keyword evidence="7 17" id="KW-0812">Transmembrane</keyword>
<keyword evidence="12 17" id="KW-0520">NAD</keyword>
<dbReference type="GO" id="GO:0008137">
    <property type="term" value="F:NADH dehydrogenase (ubiquinone) activity"/>
    <property type="evidence" value="ECO:0007669"/>
    <property type="project" value="UniProtKB-EC"/>
</dbReference>
<evidence type="ECO:0000256" key="6">
    <source>
        <dbReference type="ARBA" id="ARBA00022660"/>
    </source>
</evidence>
<dbReference type="AlphaFoldDB" id="A0A7L7S6B2"/>
<evidence type="ECO:0000256" key="4">
    <source>
        <dbReference type="ARBA" id="ARBA00021008"/>
    </source>
</evidence>
<organism evidence="19">
    <name type="scientific">Theromyzon tessulatum</name>
    <name type="common">Duck leech</name>
    <dbReference type="NCBI Taxonomy" id="13286"/>
    <lineage>
        <taxon>Eukaryota</taxon>
        <taxon>Metazoa</taxon>
        <taxon>Spiralia</taxon>
        <taxon>Lophotrochozoa</taxon>
        <taxon>Annelida</taxon>
        <taxon>Clitellata</taxon>
        <taxon>Hirudinea</taxon>
        <taxon>Rhynchobdellida</taxon>
        <taxon>Glossiphoniidae</taxon>
        <taxon>Theromyzon</taxon>
    </lineage>
</organism>
<protein>
    <recommendedName>
        <fullName evidence="4 17">NADH-ubiquinone oxidoreductase chain 2</fullName>
        <ecNumber evidence="3 17">7.1.1.2</ecNumber>
    </recommendedName>
</protein>
<accession>A0A7L7S6B2</accession>
<evidence type="ECO:0000256" key="11">
    <source>
        <dbReference type="ARBA" id="ARBA00022989"/>
    </source>
</evidence>
<dbReference type="EMBL" id="MT862407">
    <property type="protein sequence ID" value="QNV11849.1"/>
    <property type="molecule type" value="Genomic_DNA"/>
</dbReference>
<keyword evidence="11 17" id="KW-1133">Transmembrane helix</keyword>
<keyword evidence="6 17" id="KW-0679">Respiratory chain</keyword>
<evidence type="ECO:0000256" key="5">
    <source>
        <dbReference type="ARBA" id="ARBA00022448"/>
    </source>
</evidence>
<keyword evidence="14 17" id="KW-0496">Mitochondrion</keyword>
<sequence>MLKSLSPMMFLALIMMIMGTFLALSGSNWFSIWLGLEINMFSFIPFMSKSTTAKNCEAAAKYLLIQVAASMIMLYSGYIVISMYSQNLVYYWFLTFAFLMKLGAFPAHYWFPSIMQSCDWLGSMMLATWQKIAPAMILLMNTYTNQNMLMVVVIINTYLGGILGSNQTDIKTILAYSSVAHMGWFLMPLMYDMPYQSMYYLIMYITMSAPIFLMMQVYTYNNPNTNNNIMSLNNNMKFSLMLMILSLGGLPPLSGFIPKLMIMYNSALMYPLLTIILTIITCISLYFYLTLSFNLMLSNKKMM</sequence>
<evidence type="ECO:0000256" key="16">
    <source>
        <dbReference type="ARBA" id="ARBA00049551"/>
    </source>
</evidence>
<proteinExistence type="inferred from homology"/>
<evidence type="ECO:0000256" key="8">
    <source>
        <dbReference type="ARBA" id="ARBA00022792"/>
    </source>
</evidence>
<feature type="domain" description="NADH:quinone oxidoreductase/Mrp antiporter transmembrane" evidence="18">
    <location>
        <begin position="27"/>
        <end position="283"/>
    </location>
</feature>
<dbReference type="GO" id="GO:0005743">
    <property type="term" value="C:mitochondrial inner membrane"/>
    <property type="evidence" value="ECO:0007669"/>
    <property type="project" value="UniProtKB-SubCell"/>
</dbReference>
<keyword evidence="10 17" id="KW-0249">Electron transport</keyword>
<evidence type="ECO:0000256" key="1">
    <source>
        <dbReference type="ARBA" id="ARBA00004448"/>
    </source>
</evidence>
<feature type="transmembrane region" description="Helical" evidence="17">
    <location>
        <begin position="238"/>
        <end position="257"/>
    </location>
</feature>
<name>A0A7L7S6B2_THETS</name>
<dbReference type="PANTHER" id="PTHR46552">
    <property type="entry name" value="NADH-UBIQUINONE OXIDOREDUCTASE CHAIN 2"/>
    <property type="match status" value="1"/>
</dbReference>
<feature type="transmembrane region" description="Helical" evidence="17">
    <location>
        <begin position="197"/>
        <end position="218"/>
    </location>
</feature>
<feature type="transmembrane region" description="Helical" evidence="17">
    <location>
        <begin position="59"/>
        <end position="84"/>
    </location>
</feature>
<evidence type="ECO:0000256" key="2">
    <source>
        <dbReference type="ARBA" id="ARBA00007012"/>
    </source>
</evidence>
<evidence type="ECO:0000259" key="18">
    <source>
        <dbReference type="Pfam" id="PF00361"/>
    </source>
</evidence>
<dbReference type="PANTHER" id="PTHR46552:SF1">
    <property type="entry name" value="NADH-UBIQUINONE OXIDOREDUCTASE CHAIN 2"/>
    <property type="match status" value="1"/>
</dbReference>
<dbReference type="EC" id="7.1.1.2" evidence="3 17"/>
<evidence type="ECO:0000256" key="13">
    <source>
        <dbReference type="ARBA" id="ARBA00023075"/>
    </source>
</evidence>
<feature type="transmembrane region" description="Helical" evidence="17">
    <location>
        <begin position="173"/>
        <end position="191"/>
    </location>
</feature>
<keyword evidence="13 17" id="KW-0830">Ubiquinone</keyword>
<dbReference type="InterPro" id="IPR001750">
    <property type="entry name" value="ND/Mrp_TM"/>
</dbReference>
<feature type="transmembrane region" description="Helical" evidence="17">
    <location>
        <begin position="7"/>
        <end position="24"/>
    </location>
</feature>
<dbReference type="InterPro" id="IPR050175">
    <property type="entry name" value="Complex_I_Subunit_2"/>
</dbReference>
<feature type="transmembrane region" description="Helical" evidence="17">
    <location>
        <begin position="269"/>
        <end position="297"/>
    </location>
</feature>
<evidence type="ECO:0000256" key="3">
    <source>
        <dbReference type="ARBA" id="ARBA00012944"/>
    </source>
</evidence>
<feature type="transmembrane region" description="Helical" evidence="17">
    <location>
        <begin position="148"/>
        <end position="166"/>
    </location>
</feature>
<geneLocation type="mitochondrion" evidence="19"/>